<evidence type="ECO:0000256" key="1">
    <source>
        <dbReference type="ARBA" id="ARBA00022448"/>
    </source>
</evidence>
<keyword evidence="10" id="KW-1185">Reference proteome</keyword>
<feature type="chain" id="PRO_5040279321" description="Cytochrome c-552/DMSO reductase-like haem-binding domain-containing protein" evidence="7">
    <location>
        <begin position="17"/>
        <end position="321"/>
    </location>
</feature>
<organism evidence="9 10">
    <name type="scientific">Triticum turgidum subsp. durum</name>
    <name type="common">Durum wheat</name>
    <name type="synonym">Triticum durum</name>
    <dbReference type="NCBI Taxonomy" id="4567"/>
    <lineage>
        <taxon>Eukaryota</taxon>
        <taxon>Viridiplantae</taxon>
        <taxon>Streptophyta</taxon>
        <taxon>Embryophyta</taxon>
        <taxon>Tracheophyta</taxon>
        <taxon>Spermatophyta</taxon>
        <taxon>Magnoliopsida</taxon>
        <taxon>Liliopsida</taxon>
        <taxon>Poales</taxon>
        <taxon>Poaceae</taxon>
        <taxon>BOP clade</taxon>
        <taxon>Pooideae</taxon>
        <taxon>Triticodae</taxon>
        <taxon>Triticeae</taxon>
        <taxon>Triticinae</taxon>
        <taxon>Triticum</taxon>
    </lineage>
</organism>
<evidence type="ECO:0000256" key="5">
    <source>
        <dbReference type="ARBA" id="ARBA00023004"/>
    </source>
</evidence>
<dbReference type="Pfam" id="PF09459">
    <property type="entry name" value="EB_dh"/>
    <property type="match status" value="1"/>
</dbReference>
<dbReference type="Gene3D" id="2.60.40.1190">
    <property type="match status" value="1"/>
</dbReference>
<dbReference type="OMA" id="DWVPLEI"/>
<evidence type="ECO:0000259" key="8">
    <source>
        <dbReference type="SMART" id="SM00887"/>
    </source>
</evidence>
<keyword evidence="3" id="KW-0479">Metal-binding</keyword>
<accession>A0A9R0T4M7</accession>
<dbReference type="Gramene" id="TRITD4Bv1G114630.1">
    <property type="protein sequence ID" value="TRITD4Bv1G114630.1"/>
    <property type="gene ID" value="TRITD4Bv1G114630"/>
</dbReference>
<keyword evidence="6" id="KW-0472">Membrane</keyword>
<evidence type="ECO:0000256" key="3">
    <source>
        <dbReference type="ARBA" id="ARBA00022723"/>
    </source>
</evidence>
<evidence type="ECO:0000256" key="4">
    <source>
        <dbReference type="ARBA" id="ARBA00022982"/>
    </source>
</evidence>
<keyword evidence="5" id="KW-0408">Iron</keyword>
<feature type="domain" description="Cytochrome c-552/DMSO reductase-like haem-binding" evidence="8">
    <location>
        <begin position="48"/>
        <end position="254"/>
    </location>
</feature>
<dbReference type="SMART" id="SM00887">
    <property type="entry name" value="EB_dh"/>
    <property type="match status" value="1"/>
</dbReference>
<dbReference type="Proteomes" id="UP000324705">
    <property type="component" value="Chromosome 4B"/>
</dbReference>
<dbReference type="GO" id="GO:0046872">
    <property type="term" value="F:metal ion binding"/>
    <property type="evidence" value="ECO:0007669"/>
    <property type="project" value="UniProtKB-KW"/>
</dbReference>
<evidence type="ECO:0000256" key="6">
    <source>
        <dbReference type="SAM" id="Phobius"/>
    </source>
</evidence>
<dbReference type="AlphaFoldDB" id="A0A9R0T4M7"/>
<gene>
    <name evidence="9" type="ORF">TRITD_4Bv1G114630</name>
</gene>
<protein>
    <recommendedName>
        <fullName evidence="8">Cytochrome c-552/DMSO reductase-like haem-binding domain-containing protein</fullName>
    </recommendedName>
</protein>
<evidence type="ECO:0000313" key="9">
    <source>
        <dbReference type="EMBL" id="VAI06412.1"/>
    </source>
</evidence>
<keyword evidence="6" id="KW-1133">Transmembrane helix</keyword>
<dbReference type="GO" id="GO:0020037">
    <property type="term" value="F:heme binding"/>
    <property type="evidence" value="ECO:0007669"/>
    <property type="project" value="InterPro"/>
</dbReference>
<dbReference type="PANTHER" id="PTHR36044:SF1">
    <property type="entry name" value="HEME BINDING PROTEIN"/>
    <property type="match status" value="1"/>
</dbReference>
<dbReference type="CDD" id="cd00241">
    <property type="entry name" value="DOMON_like"/>
    <property type="match status" value="1"/>
</dbReference>
<keyword evidence="4" id="KW-0249">Electron transport</keyword>
<dbReference type="EMBL" id="LT934118">
    <property type="protein sequence ID" value="VAI06412.1"/>
    <property type="molecule type" value="Genomic_DNA"/>
</dbReference>
<evidence type="ECO:0000256" key="7">
    <source>
        <dbReference type="SAM" id="SignalP"/>
    </source>
</evidence>
<feature type="transmembrane region" description="Helical" evidence="6">
    <location>
        <begin position="283"/>
        <end position="304"/>
    </location>
</feature>
<dbReference type="InterPro" id="IPR019020">
    <property type="entry name" value="Cyt-c552/DMSO_Rdtase_haem-bd"/>
</dbReference>
<keyword evidence="2" id="KW-0349">Heme</keyword>
<evidence type="ECO:0000256" key="2">
    <source>
        <dbReference type="ARBA" id="ARBA00022617"/>
    </source>
</evidence>
<evidence type="ECO:0000313" key="10">
    <source>
        <dbReference type="Proteomes" id="UP000324705"/>
    </source>
</evidence>
<reference evidence="9 10" key="1">
    <citation type="submission" date="2017-09" db="EMBL/GenBank/DDBJ databases">
        <authorList>
            <consortium name="International Durum Wheat Genome Sequencing Consortium (IDWGSC)"/>
            <person name="Milanesi L."/>
        </authorList>
    </citation>
    <scope>NUCLEOTIDE SEQUENCE [LARGE SCALE GENOMIC DNA]</scope>
    <source>
        <strain evidence="10">cv. Svevo</strain>
    </source>
</reference>
<keyword evidence="7" id="KW-0732">Signal</keyword>
<sequence length="321" mass="34947">MRLLLVAAALVACAAAHEHHGEAPTCAGGGGRVVAEFRPGEVTLDGHPADWEAVEASEFSLLPALDPDDDKAYTGGKVAVKAVHDGVNVFFMLQVDGDYAYTKGESKKCPSVALMFQVGNAIPGRLYGGNHIDNAAGNGGDRFGHLVDVYAWNPHCRYLDGIGPKENNSNAQNDWHGAWWHSSLTFHSGFVDDDSPYGKKDDKGTYYFEFSRPLRTMDQFQQDAQFTIGEPSNMAVAFWYPTDGKPWSNSQHYSASCDWVTLDIQPSLEAARYRPAPNRSWDAATAFALLLSVVAVCVSIFVGYSASKNKSGVQFTQLAQI</sequence>
<keyword evidence="1" id="KW-0813">Transport</keyword>
<dbReference type="PANTHER" id="PTHR36044">
    <property type="entry name" value="HEME BINDING PROTEIN"/>
    <property type="match status" value="1"/>
</dbReference>
<feature type="signal peptide" evidence="7">
    <location>
        <begin position="1"/>
        <end position="16"/>
    </location>
</feature>
<name>A0A9R0T4M7_TRITD</name>
<proteinExistence type="predicted"/>
<keyword evidence="6" id="KW-0812">Transmembrane</keyword>